<protein>
    <submittedName>
        <fullName evidence="1">Uncharacterized protein</fullName>
    </submittedName>
</protein>
<gene>
    <name evidence="1" type="ORF">AEK19_MT0470</name>
</gene>
<accession>A0A1Y0AYR7</accession>
<geneLocation type="mitochondrion" evidence="1"/>
<sequence length="84" mass="9726">MCGAILESRAYYAAKEKTETAPFMLYKSGLSNSLDQRRGFSLQERLFLDLRWGEYQVHITEGDKPKTTCVTSKQPYKTNKRKKS</sequence>
<keyword evidence="1" id="KW-0496">Mitochondrion</keyword>
<dbReference type="AlphaFoldDB" id="A0A1Y0AYR7"/>
<reference evidence="1" key="1">
    <citation type="submission" date="2017-03" db="EMBL/GenBank/DDBJ databases">
        <title>The mitochondrial genome of the carnivorous plant Utricularia reniformis (Lentibulariaceae): structure, comparative analysis and evolutionary landmarks.</title>
        <authorList>
            <person name="Silva S.R."/>
            <person name="Alvarenga D.O."/>
            <person name="Michael T.P."/>
            <person name="Miranda V.F.O."/>
            <person name="Varani A.M."/>
        </authorList>
    </citation>
    <scope>NUCLEOTIDE SEQUENCE</scope>
</reference>
<dbReference type="EMBL" id="KY774314">
    <property type="protein sequence ID" value="ART30291.1"/>
    <property type="molecule type" value="Genomic_DNA"/>
</dbReference>
<organism evidence="1">
    <name type="scientific">Utricularia reniformis</name>
    <dbReference type="NCBI Taxonomy" id="192314"/>
    <lineage>
        <taxon>Eukaryota</taxon>
        <taxon>Viridiplantae</taxon>
        <taxon>Streptophyta</taxon>
        <taxon>Embryophyta</taxon>
        <taxon>Tracheophyta</taxon>
        <taxon>Spermatophyta</taxon>
        <taxon>Magnoliopsida</taxon>
        <taxon>eudicotyledons</taxon>
        <taxon>Gunneridae</taxon>
        <taxon>Pentapetalae</taxon>
        <taxon>asterids</taxon>
        <taxon>lamiids</taxon>
        <taxon>Lamiales</taxon>
        <taxon>Lentibulariaceae</taxon>
        <taxon>Utricularia</taxon>
    </lineage>
</organism>
<name>A0A1Y0AYR7_9LAMI</name>
<evidence type="ECO:0000313" key="1">
    <source>
        <dbReference type="EMBL" id="ART30291.1"/>
    </source>
</evidence>
<proteinExistence type="predicted"/>